<dbReference type="PANTHER" id="PTHR23302:SF40">
    <property type="entry name" value="TRANSMEMBRANE CHANNEL-LIKE PROTEIN"/>
    <property type="match status" value="1"/>
</dbReference>
<gene>
    <name evidence="9" type="ORF">CVLEPA_LOCUS14728</name>
</gene>
<evidence type="ECO:0000256" key="7">
    <source>
        <dbReference type="SAM" id="Phobius"/>
    </source>
</evidence>
<comment type="subcellular location">
    <subcellularLocation>
        <location evidence="1">Membrane</location>
        <topology evidence="1">Multi-pass membrane protein</topology>
    </subcellularLocation>
</comment>
<protein>
    <recommendedName>
        <fullName evidence="8">TMC domain-containing protein</fullName>
    </recommendedName>
</protein>
<evidence type="ECO:0000256" key="1">
    <source>
        <dbReference type="ARBA" id="ARBA00004141"/>
    </source>
</evidence>
<feature type="domain" description="TMC" evidence="8">
    <location>
        <begin position="67"/>
        <end position="182"/>
    </location>
</feature>
<keyword evidence="3 7" id="KW-0812">Transmembrane</keyword>
<keyword evidence="4 7" id="KW-1133">Transmembrane helix</keyword>
<dbReference type="PANTHER" id="PTHR23302">
    <property type="entry name" value="TRANSMEMBRANE CHANNEL-RELATED"/>
    <property type="match status" value="1"/>
</dbReference>
<evidence type="ECO:0000313" key="10">
    <source>
        <dbReference type="Proteomes" id="UP001642483"/>
    </source>
</evidence>
<dbReference type="Pfam" id="PF07810">
    <property type="entry name" value="TMC"/>
    <property type="match status" value="1"/>
</dbReference>
<feature type="region of interest" description="Disordered" evidence="6">
    <location>
        <begin position="737"/>
        <end position="765"/>
    </location>
</feature>
<feature type="transmembrane region" description="Helical" evidence="7">
    <location>
        <begin position="137"/>
        <end position="155"/>
    </location>
</feature>
<organism evidence="9 10">
    <name type="scientific">Clavelina lepadiformis</name>
    <name type="common">Light-bulb sea squirt</name>
    <name type="synonym">Ascidia lepadiformis</name>
    <dbReference type="NCBI Taxonomy" id="159417"/>
    <lineage>
        <taxon>Eukaryota</taxon>
        <taxon>Metazoa</taxon>
        <taxon>Chordata</taxon>
        <taxon>Tunicata</taxon>
        <taxon>Ascidiacea</taxon>
        <taxon>Aplousobranchia</taxon>
        <taxon>Clavelinidae</taxon>
        <taxon>Clavelina</taxon>
    </lineage>
</organism>
<evidence type="ECO:0000259" key="8">
    <source>
        <dbReference type="Pfam" id="PF07810"/>
    </source>
</evidence>
<feature type="compositionally biased region" description="Basic and acidic residues" evidence="6">
    <location>
        <begin position="348"/>
        <end position="357"/>
    </location>
</feature>
<feature type="region of interest" description="Disordered" evidence="6">
    <location>
        <begin position="481"/>
        <end position="514"/>
    </location>
</feature>
<evidence type="ECO:0000256" key="5">
    <source>
        <dbReference type="ARBA" id="ARBA00023136"/>
    </source>
</evidence>
<feature type="transmembrane region" description="Helical" evidence="7">
    <location>
        <begin position="187"/>
        <end position="208"/>
    </location>
</feature>
<reference evidence="9 10" key="1">
    <citation type="submission" date="2024-02" db="EMBL/GenBank/DDBJ databases">
        <authorList>
            <person name="Daric V."/>
            <person name="Darras S."/>
        </authorList>
    </citation>
    <scope>NUCLEOTIDE SEQUENCE [LARGE SCALE GENOMIC DNA]</scope>
</reference>
<name>A0ABP0FWJ1_CLALP</name>
<accession>A0ABP0FWJ1</accession>
<feature type="region of interest" description="Disordered" evidence="6">
    <location>
        <begin position="401"/>
        <end position="433"/>
    </location>
</feature>
<dbReference type="InterPro" id="IPR012496">
    <property type="entry name" value="TMC_dom"/>
</dbReference>
<comment type="similarity">
    <text evidence="2">Belongs to the TMC family.</text>
</comment>
<evidence type="ECO:0000256" key="4">
    <source>
        <dbReference type="ARBA" id="ARBA00022989"/>
    </source>
</evidence>
<comment type="caution">
    <text evidence="9">The sequence shown here is derived from an EMBL/GenBank/DDBJ whole genome shotgun (WGS) entry which is preliminary data.</text>
</comment>
<evidence type="ECO:0000256" key="6">
    <source>
        <dbReference type="SAM" id="MobiDB-lite"/>
    </source>
</evidence>
<feature type="transmembrane region" description="Helical" evidence="7">
    <location>
        <begin position="244"/>
        <end position="267"/>
    </location>
</feature>
<dbReference type="EMBL" id="CAWYQH010000097">
    <property type="protein sequence ID" value="CAK8683683.1"/>
    <property type="molecule type" value="Genomic_DNA"/>
</dbReference>
<feature type="compositionally biased region" description="Polar residues" evidence="6">
    <location>
        <begin position="359"/>
        <end position="369"/>
    </location>
</feature>
<sequence>MRLPTALILTGLNGSVSSTIRFQYNVSNNQIIQDIHAFNLSLDNAKLIPLNQTFPIVRNTSHGKEECWETNIGQELMKLSIIDFLSTVITILLVDFIRALFVRYFNICCCWDLENKFPEYGEFKIAENVLHLVYNQGITWIGSFFCPLLPIINVLKLTLIMYIRSWAVTTCNVPHQRVFRASRSNNFYLAVLLFMLFLSLLPTVWVIVRHQPSNCGPFSKREWMYTVISETLEKDVPSWLRGGLQYLTTPVVILPVILLMSMLIYYLQAIARSTGEANARLKLQLQYERKEGKKNIFKLGAGNMQESQENDDVKQLGTLQSANRDFNFTLTPIQERKLSVLSLSQEAGNDKKAHEQSEAYESSSLSTPEEMQPTKYAVSRNKQYRNRSETLRKICNHTSLKGGEVANSTDDAQFSSGSKNISKSPTSKRGPPRYLEVKADITADSSRRHRPFSASRRIRQIISPTKADIATKRKVLCHMSSTSVESDNRLKESRRTQSRTNSTRPECSRGMERHLIYSPESHSSQRKSRKTKHFRYVPPIRYVLQPSLPNNDRYHPRRYMIVDGTFSEHDSLTGVPSVLCEDEQYRERPVLRRCKKIRNPLSSDNQEPSELGSPTILETSLTSSTYYNQHMIVEEEDEDMDDEVVFVTYQSDQLPNVENNQAIFLVDETERIRREKFFSEPHKSKDAQKRYVNISDTDTLLSRRSSFASSRVRQGISTSNTECSPTSMEVVPPRIFEQSSTNVDSDDDEANQGGNICLKEGHQGS</sequence>
<evidence type="ECO:0000313" key="9">
    <source>
        <dbReference type="EMBL" id="CAK8683683.1"/>
    </source>
</evidence>
<keyword evidence="5 7" id="KW-0472">Membrane</keyword>
<evidence type="ECO:0000256" key="3">
    <source>
        <dbReference type="ARBA" id="ARBA00022692"/>
    </source>
</evidence>
<dbReference type="InterPro" id="IPR038900">
    <property type="entry name" value="TMC"/>
</dbReference>
<feature type="compositionally biased region" description="Polar residues" evidence="6">
    <location>
        <begin position="406"/>
        <end position="427"/>
    </location>
</feature>
<evidence type="ECO:0000256" key="2">
    <source>
        <dbReference type="ARBA" id="ARBA00006510"/>
    </source>
</evidence>
<dbReference type="Proteomes" id="UP001642483">
    <property type="component" value="Unassembled WGS sequence"/>
</dbReference>
<proteinExistence type="inferred from homology"/>
<feature type="region of interest" description="Disordered" evidence="6">
    <location>
        <begin position="345"/>
        <end position="385"/>
    </location>
</feature>
<feature type="compositionally biased region" description="Basic and acidic residues" evidence="6">
    <location>
        <begin position="486"/>
        <end position="495"/>
    </location>
</feature>
<keyword evidence="10" id="KW-1185">Reference proteome</keyword>